<evidence type="ECO:0008006" key="3">
    <source>
        <dbReference type="Google" id="ProtNLM"/>
    </source>
</evidence>
<evidence type="ECO:0000313" key="1">
    <source>
        <dbReference type="EMBL" id="SFT67324.1"/>
    </source>
</evidence>
<dbReference type="PANTHER" id="PTHR30528">
    <property type="entry name" value="CYTOPLASMIC PROTEIN"/>
    <property type="match status" value="1"/>
</dbReference>
<gene>
    <name evidence="1" type="ORF">SAMN04487904_105280</name>
</gene>
<dbReference type="EMBL" id="FPAT01000005">
    <property type="protein sequence ID" value="SFT67324.1"/>
    <property type="molecule type" value="Genomic_DNA"/>
</dbReference>
<dbReference type="Pfam" id="PF06224">
    <property type="entry name" value="AlkZ-like"/>
    <property type="match status" value="1"/>
</dbReference>
<organism evidence="1 2">
    <name type="scientific">Actinopolyspora righensis</name>
    <dbReference type="NCBI Taxonomy" id="995060"/>
    <lineage>
        <taxon>Bacteria</taxon>
        <taxon>Bacillati</taxon>
        <taxon>Actinomycetota</taxon>
        <taxon>Actinomycetes</taxon>
        <taxon>Actinopolysporales</taxon>
        <taxon>Actinopolysporaceae</taxon>
        <taxon>Actinopolyspora</taxon>
        <taxon>Actinopolyspora alba group</taxon>
    </lineage>
</organism>
<sequence>MRTIGVAAARRIALAAQGFSDTPATGTSDRGRLRRVLRRTNLLQLDSVNVAVRAHYMPLFSRIGGYDRSSLDDAAWNPGSRRLLVEYWAHEASLIPLADWPLLRWRMREYADTSRRRYRQLLERAPGLTDEVRTAVKESGPVSAAELEREIGGSKTGTGTWWNRSDTKHACELLFAAGELTTATRRGFQRHYDLVERVLPPEILAQDPPVDEAVRTLVSRAARAFGIATEPDLRDYYRLSSQRSRAAVNELVEQGELRPVTVEGWSDRAYVHRGARTPRSVGARALLCPFDPLIWFRPRAERLFGFRYRIEIYVPRQQREYGYYVFPFLLDDRIVARVDLKADRQEGVLRVPGVFAEPDVEHDRVASELGAALREMADWLGLGEVVVGERGDLATGLRLVT</sequence>
<dbReference type="STRING" id="995060.SAMN04487904_105280"/>
<dbReference type="PANTHER" id="PTHR30528:SF0">
    <property type="entry name" value="CYTOPLASMIC PROTEIN"/>
    <property type="match status" value="1"/>
</dbReference>
<keyword evidence="2" id="KW-1185">Reference proteome</keyword>
<dbReference type="InterPro" id="IPR009351">
    <property type="entry name" value="AlkZ-like"/>
</dbReference>
<reference evidence="2" key="1">
    <citation type="submission" date="2016-10" db="EMBL/GenBank/DDBJ databases">
        <authorList>
            <person name="Varghese N."/>
            <person name="Submissions S."/>
        </authorList>
    </citation>
    <scope>NUCLEOTIDE SEQUENCE [LARGE SCALE GENOMIC DNA]</scope>
    <source>
        <strain evidence="2">DSM 45501</strain>
    </source>
</reference>
<dbReference type="RefSeq" id="WP_092977868.1">
    <property type="nucleotide sequence ID" value="NZ_FPAT01000005.1"/>
</dbReference>
<accession>A0A1I6ZXB8</accession>
<protein>
    <recommendedName>
        <fullName evidence="3">Winged helix-turn-helix domain-containing protein</fullName>
    </recommendedName>
</protein>
<dbReference type="AlphaFoldDB" id="A0A1I6ZXB8"/>
<name>A0A1I6ZXB8_9ACTN</name>
<evidence type="ECO:0000313" key="2">
    <source>
        <dbReference type="Proteomes" id="UP000199165"/>
    </source>
</evidence>
<proteinExistence type="predicted"/>
<dbReference type="Proteomes" id="UP000199165">
    <property type="component" value="Unassembled WGS sequence"/>
</dbReference>